<dbReference type="PANTHER" id="PTHR14939">
    <property type="entry name" value="F-BOX ONLY PROTEIN 22"/>
    <property type="match status" value="1"/>
</dbReference>
<evidence type="ECO:0000256" key="3">
    <source>
        <dbReference type="ARBA" id="ARBA00022692"/>
    </source>
</evidence>
<name>W4MA86_9BACT</name>
<evidence type="ECO:0008006" key="10">
    <source>
        <dbReference type="Google" id="ProtNLM"/>
    </source>
</evidence>
<evidence type="ECO:0000313" key="8">
    <source>
        <dbReference type="EMBL" id="ETX07123.1"/>
    </source>
</evidence>
<dbReference type="GO" id="GO:0005886">
    <property type="term" value="C:plasma membrane"/>
    <property type="evidence" value="ECO:0007669"/>
    <property type="project" value="UniProtKB-SubCell"/>
</dbReference>
<evidence type="ECO:0000259" key="6">
    <source>
        <dbReference type="SMART" id="SM00897"/>
    </source>
</evidence>
<keyword evidence="4" id="KW-1133">Transmembrane helix</keyword>
<keyword evidence="9" id="KW-1185">Reference proteome</keyword>
<dbReference type="InterPro" id="IPR016741">
    <property type="entry name" value="UCP018953"/>
</dbReference>
<feature type="domain" description="FIST C-domain" evidence="7">
    <location>
        <begin position="226"/>
        <end position="341"/>
    </location>
</feature>
<organism evidence="8 9">
    <name type="scientific">Candidatus Entotheonella gemina</name>
    <dbReference type="NCBI Taxonomy" id="1429439"/>
    <lineage>
        <taxon>Bacteria</taxon>
        <taxon>Pseudomonadati</taxon>
        <taxon>Nitrospinota/Tectimicrobiota group</taxon>
        <taxon>Candidatus Tectimicrobiota</taxon>
        <taxon>Candidatus Entotheonellia</taxon>
        <taxon>Candidatus Entotheonellales</taxon>
        <taxon>Candidatus Entotheonellaceae</taxon>
        <taxon>Candidatus Entotheonella</taxon>
    </lineage>
</organism>
<evidence type="ECO:0000256" key="1">
    <source>
        <dbReference type="ARBA" id="ARBA00004651"/>
    </source>
</evidence>
<dbReference type="PANTHER" id="PTHR14939:SF5">
    <property type="entry name" value="F-BOX ONLY PROTEIN 22"/>
    <property type="match status" value="1"/>
</dbReference>
<dbReference type="EMBL" id="AZHX01000524">
    <property type="protein sequence ID" value="ETX07123.1"/>
    <property type="molecule type" value="Genomic_DNA"/>
</dbReference>
<sequence>MQFASAISREDQIEAAIEETLDALSQQAPELSADLVFVFATPHHLKALADQLPEIQKRLDASTLIGCTGGGVIGDRQEVERRSAFSILAASMPGVSVTPFHIEQSSLEDLSAGYWQNRFDFTDDDEPAFVLLPDPFTIDAQTLLDSLNTSYPLSPVVGGLASGTQSASSCALFFNGEIVHGAVGLGLTGNFNLHTVVSQGCRPIGDPQVITRCENQVIYELGGRPALEVILALIETLSPADQRLARSALLMGRVIDEYKDKFERGDFLIRTLMGADSKSGAIAVGDVFRPGQTVQLHVRDAATAREDLHALMHNVSHQLEAQTASGALLFSCNGRGAHLYG</sequence>
<dbReference type="PIRSF" id="PIRSF018953">
    <property type="entry name" value="UCP018953"/>
    <property type="match status" value="1"/>
</dbReference>
<dbReference type="Pfam" id="PF08495">
    <property type="entry name" value="FIST"/>
    <property type="match status" value="1"/>
</dbReference>
<dbReference type="HOGENOM" id="CLU_055814_0_0_7"/>
<feature type="non-terminal residue" evidence="8">
    <location>
        <position position="341"/>
    </location>
</feature>
<evidence type="ECO:0000256" key="5">
    <source>
        <dbReference type="ARBA" id="ARBA00023136"/>
    </source>
</evidence>
<evidence type="ECO:0000259" key="7">
    <source>
        <dbReference type="SMART" id="SM01204"/>
    </source>
</evidence>
<feature type="domain" description="FIST" evidence="6">
    <location>
        <begin position="32"/>
        <end position="225"/>
    </location>
</feature>
<evidence type="ECO:0000256" key="2">
    <source>
        <dbReference type="ARBA" id="ARBA00022475"/>
    </source>
</evidence>
<dbReference type="SMART" id="SM00897">
    <property type="entry name" value="FIST"/>
    <property type="match status" value="1"/>
</dbReference>
<dbReference type="Pfam" id="PF10442">
    <property type="entry name" value="FIST_C"/>
    <property type="match status" value="1"/>
</dbReference>
<evidence type="ECO:0000313" key="9">
    <source>
        <dbReference type="Proteomes" id="UP000019140"/>
    </source>
</evidence>
<gene>
    <name evidence="8" type="ORF">ETSY2_13050</name>
</gene>
<accession>W4MA86</accession>
<protein>
    <recommendedName>
        <fullName evidence="10">FIST domain-containing protein</fullName>
    </recommendedName>
</protein>
<keyword evidence="5" id="KW-0472">Membrane</keyword>
<proteinExistence type="predicted"/>
<dbReference type="InterPro" id="IPR013702">
    <property type="entry name" value="FIST_domain_N"/>
</dbReference>
<dbReference type="AlphaFoldDB" id="W4MA86"/>
<keyword evidence="2" id="KW-1003">Cell membrane</keyword>
<keyword evidence="3" id="KW-0812">Transmembrane</keyword>
<dbReference type="InterPro" id="IPR019494">
    <property type="entry name" value="FIST_C"/>
</dbReference>
<comment type="subcellular location">
    <subcellularLocation>
        <location evidence="1">Cell membrane</location>
        <topology evidence="1">Multi-pass membrane protein</topology>
    </subcellularLocation>
</comment>
<reference evidence="8 9" key="1">
    <citation type="journal article" date="2014" name="Nature">
        <title>An environmental bacterial taxon with a large and distinct metabolic repertoire.</title>
        <authorList>
            <person name="Wilson M.C."/>
            <person name="Mori T."/>
            <person name="Ruckert C."/>
            <person name="Uria A.R."/>
            <person name="Helf M.J."/>
            <person name="Takada K."/>
            <person name="Gernert C."/>
            <person name="Steffens U.A."/>
            <person name="Heycke N."/>
            <person name="Schmitt S."/>
            <person name="Rinke C."/>
            <person name="Helfrich E.J."/>
            <person name="Brachmann A.O."/>
            <person name="Gurgui C."/>
            <person name="Wakimoto T."/>
            <person name="Kracht M."/>
            <person name="Crusemann M."/>
            <person name="Hentschel U."/>
            <person name="Abe I."/>
            <person name="Matsunaga S."/>
            <person name="Kalinowski J."/>
            <person name="Takeyama H."/>
            <person name="Piel J."/>
        </authorList>
    </citation>
    <scope>NUCLEOTIDE SEQUENCE [LARGE SCALE GENOMIC DNA]</scope>
    <source>
        <strain evidence="9">TSY2</strain>
    </source>
</reference>
<evidence type="ECO:0000256" key="4">
    <source>
        <dbReference type="ARBA" id="ARBA00022989"/>
    </source>
</evidence>
<dbReference type="Proteomes" id="UP000019140">
    <property type="component" value="Unassembled WGS sequence"/>
</dbReference>
<comment type="caution">
    <text evidence="8">The sequence shown here is derived from an EMBL/GenBank/DDBJ whole genome shotgun (WGS) entry which is preliminary data.</text>
</comment>
<dbReference type="SMART" id="SM01204">
    <property type="entry name" value="FIST_C"/>
    <property type="match status" value="1"/>
</dbReference>